<dbReference type="PROSITE" id="PS51293">
    <property type="entry name" value="SANT"/>
    <property type="match status" value="1"/>
</dbReference>
<keyword evidence="1" id="KW-0217">Developmental protein</keyword>
<keyword evidence="5" id="KW-0804">Transcription</keyword>
<keyword evidence="2" id="KW-0156">Chromatin regulator</keyword>
<evidence type="ECO:0000256" key="1">
    <source>
        <dbReference type="ARBA" id="ARBA00022473"/>
    </source>
</evidence>
<evidence type="ECO:0000259" key="9">
    <source>
        <dbReference type="PROSITE" id="PS51293"/>
    </source>
</evidence>
<dbReference type="InterPro" id="IPR036388">
    <property type="entry name" value="WH-like_DNA-bd_sf"/>
</dbReference>
<dbReference type="GO" id="GO:0005634">
    <property type="term" value="C:nucleus"/>
    <property type="evidence" value="ECO:0007669"/>
    <property type="project" value="UniProtKB-ARBA"/>
</dbReference>
<dbReference type="PANTHER" id="PTHR12802">
    <property type="entry name" value="SWI/SNF COMPLEX-RELATED"/>
    <property type="match status" value="1"/>
</dbReference>
<evidence type="ECO:0000256" key="2">
    <source>
        <dbReference type="ARBA" id="ARBA00022853"/>
    </source>
</evidence>
<dbReference type="KEGG" id="rarg:115742379"/>
<dbReference type="PROSITE" id="PS50934">
    <property type="entry name" value="SWIRM"/>
    <property type="match status" value="1"/>
</dbReference>
<dbReference type="RefSeq" id="XP_030532480.1">
    <property type="nucleotide sequence ID" value="XM_030676620.2"/>
</dbReference>
<name>A0A8B8PCD7_9MYRT</name>
<dbReference type="Gene3D" id="1.10.10.10">
    <property type="entry name" value="Winged helix-like DNA-binding domain superfamily/Winged helix DNA-binding domain"/>
    <property type="match status" value="1"/>
</dbReference>
<dbReference type="Proteomes" id="UP000827889">
    <property type="component" value="Chromosome 7"/>
</dbReference>
<dbReference type="SMART" id="SM00717">
    <property type="entry name" value="SANT"/>
    <property type="match status" value="1"/>
</dbReference>
<evidence type="ECO:0000256" key="5">
    <source>
        <dbReference type="ARBA" id="ARBA00023163"/>
    </source>
</evidence>
<dbReference type="PANTHER" id="PTHR12802:SF140">
    <property type="entry name" value="SWI_SNF COMPLEX SUBUNIT SWI3A"/>
    <property type="match status" value="1"/>
</dbReference>
<evidence type="ECO:0000259" key="7">
    <source>
        <dbReference type="PROSITE" id="PS50090"/>
    </source>
</evidence>
<organism evidence="10 11">
    <name type="scientific">Rhodamnia argentea</name>
    <dbReference type="NCBI Taxonomy" id="178133"/>
    <lineage>
        <taxon>Eukaryota</taxon>
        <taxon>Viridiplantae</taxon>
        <taxon>Streptophyta</taxon>
        <taxon>Embryophyta</taxon>
        <taxon>Tracheophyta</taxon>
        <taxon>Spermatophyta</taxon>
        <taxon>Magnoliopsida</taxon>
        <taxon>eudicotyledons</taxon>
        <taxon>Gunneridae</taxon>
        <taxon>Pentapetalae</taxon>
        <taxon>rosids</taxon>
        <taxon>malvids</taxon>
        <taxon>Myrtales</taxon>
        <taxon>Myrtaceae</taxon>
        <taxon>Myrtoideae</taxon>
        <taxon>Myrteae</taxon>
        <taxon>Australasian group</taxon>
        <taxon>Rhodamnia</taxon>
    </lineage>
</organism>
<feature type="domain" description="SANT" evidence="9">
    <location>
        <begin position="270"/>
        <end position="321"/>
    </location>
</feature>
<dbReference type="AlphaFoldDB" id="A0A8B8PCD7"/>
<evidence type="ECO:0000259" key="8">
    <source>
        <dbReference type="PROSITE" id="PS50934"/>
    </source>
</evidence>
<keyword evidence="6" id="KW-0539">Nucleus</keyword>
<evidence type="ECO:0000256" key="4">
    <source>
        <dbReference type="ARBA" id="ARBA00023125"/>
    </source>
</evidence>
<gene>
    <name evidence="11" type="primary">LOC115742379</name>
</gene>
<dbReference type="GO" id="GO:0003677">
    <property type="term" value="F:DNA binding"/>
    <property type="evidence" value="ECO:0007669"/>
    <property type="project" value="UniProtKB-KW"/>
</dbReference>
<dbReference type="InterPro" id="IPR007526">
    <property type="entry name" value="SWIRM"/>
</dbReference>
<keyword evidence="10" id="KW-1185">Reference proteome</keyword>
<dbReference type="Pfam" id="PF00249">
    <property type="entry name" value="Myb_DNA-binding"/>
    <property type="match status" value="1"/>
</dbReference>
<dbReference type="GO" id="GO:0006325">
    <property type="term" value="P:chromatin organization"/>
    <property type="evidence" value="ECO:0007669"/>
    <property type="project" value="UniProtKB-KW"/>
</dbReference>
<dbReference type="GeneID" id="115742379"/>
<feature type="domain" description="Myb-like" evidence="7">
    <location>
        <begin position="267"/>
        <end position="309"/>
    </location>
</feature>
<dbReference type="InterPro" id="IPR017884">
    <property type="entry name" value="SANT_dom"/>
</dbReference>
<dbReference type="InterPro" id="IPR009057">
    <property type="entry name" value="Homeodomain-like_sf"/>
</dbReference>
<dbReference type="InterPro" id="IPR032451">
    <property type="entry name" value="SMARCC_C"/>
</dbReference>
<feature type="domain" description="SWIRM" evidence="8">
    <location>
        <begin position="20"/>
        <end position="117"/>
    </location>
</feature>
<keyword evidence="4" id="KW-0238">DNA-binding</keyword>
<protein>
    <submittedName>
        <fullName evidence="11">SWI/SNF complex subunit SWI3A isoform X1</fullName>
    </submittedName>
</protein>
<dbReference type="Pfam" id="PF16495">
    <property type="entry name" value="SWIRM-assoc_1"/>
    <property type="match status" value="1"/>
</dbReference>
<evidence type="ECO:0000313" key="10">
    <source>
        <dbReference type="Proteomes" id="UP000827889"/>
    </source>
</evidence>
<evidence type="ECO:0000313" key="11">
    <source>
        <dbReference type="RefSeq" id="XP_030532480.1"/>
    </source>
</evidence>
<dbReference type="CDD" id="cd00167">
    <property type="entry name" value="SANT"/>
    <property type="match status" value="1"/>
</dbReference>
<dbReference type="SUPFAM" id="SSF46689">
    <property type="entry name" value="Homeodomain-like"/>
    <property type="match status" value="2"/>
</dbReference>
<sequence>MATTTRPDTRGEDLDELDLYTIPIHSSWFSWDDIHDTERVALREFFDGSSISRTPKIYKDYRDFIINRYREDASRRLTFTEVRKALVGDVSLLHKVFLFLEKWGLINFAAPPGRGAGGVGEGDDDDGGGARRSRVAVEDGAPVGVRVVAVPNSGRPMTLPTPAVGKHDGRKGSTAGQFRLPSLASYSDVFAGLMKQKGLVCGSCRGTCDESGCYEYTKSFPFLSELWSLQQQQAQGEFNICANCYNNGNCGENKSLDDFEFKEGKGNSASHAATWTEAETQLLLESILKHGDDWDLVAQDVKTKTKLDCILKLIELPFGEFMLGYTNRNGRDCNVDGNANNVSQVQSATSELPPETKTMEQANDQTEEIEPNQINDVLNEGPPLKKKRVASLSDGGSSLMKQVSLMSALVSPNIASAATESAVSAICNETFCPREIFYGSNSHVSNGSSVPAMNHLGRDIENGETEMKDEVPPSDAQGPLPTEGHMPLQVRAATATALGVAAARAKLLADQEDREIEHLVASMIETQMKKVHDKIKYFEHLEHIMEKEYAEMDDLKGLVVSERINILQKALSAGISRWRDQFSLKPLTGS</sequence>
<dbReference type="PROSITE" id="PS50090">
    <property type="entry name" value="MYB_LIKE"/>
    <property type="match status" value="1"/>
</dbReference>
<evidence type="ECO:0000256" key="3">
    <source>
        <dbReference type="ARBA" id="ARBA00023015"/>
    </source>
</evidence>
<dbReference type="Gene3D" id="1.10.10.60">
    <property type="entry name" value="Homeodomain-like"/>
    <property type="match status" value="1"/>
</dbReference>
<proteinExistence type="predicted"/>
<dbReference type="FunFam" id="1.10.10.10:FF:000020">
    <property type="entry name" value="SWI/SNF complex subunit SMARCC2 isoform c"/>
    <property type="match status" value="1"/>
</dbReference>
<keyword evidence="3" id="KW-0805">Transcription regulation</keyword>
<reference evidence="11" key="1">
    <citation type="submission" date="2025-08" db="UniProtKB">
        <authorList>
            <consortium name="RefSeq"/>
        </authorList>
    </citation>
    <scope>IDENTIFICATION</scope>
    <source>
        <tissue evidence="11">Leaf</tissue>
    </source>
</reference>
<dbReference type="Pfam" id="PF04433">
    <property type="entry name" value="SWIRM"/>
    <property type="match status" value="1"/>
</dbReference>
<evidence type="ECO:0000256" key="6">
    <source>
        <dbReference type="ARBA" id="ARBA00023242"/>
    </source>
</evidence>
<accession>A0A8B8PCD7</accession>
<dbReference type="InterPro" id="IPR001005">
    <property type="entry name" value="SANT/Myb"/>
</dbReference>
<dbReference type="OrthoDB" id="118550at2759"/>